<gene>
    <name evidence="2" type="ORF">BDK88_3537</name>
</gene>
<dbReference type="Proteomes" id="UP000291097">
    <property type="component" value="Unassembled WGS sequence"/>
</dbReference>
<dbReference type="GO" id="GO:0016740">
    <property type="term" value="F:transferase activity"/>
    <property type="evidence" value="ECO:0007669"/>
    <property type="project" value="UniProtKB-KW"/>
</dbReference>
<reference evidence="2 3" key="1">
    <citation type="submission" date="2019-02" db="EMBL/GenBank/DDBJ databases">
        <title>Genomic Encyclopedia of Archaeal and Bacterial Type Strains, Phase II (KMG-II): from individual species to whole genera.</title>
        <authorList>
            <person name="Goeker M."/>
        </authorList>
    </citation>
    <scope>NUCLEOTIDE SEQUENCE [LARGE SCALE GENOMIC DNA]</scope>
    <source>
        <strain evidence="2 3">DSM 18328</strain>
    </source>
</reference>
<accession>A0A482Y8R4</accession>
<dbReference type="InterPro" id="IPR043519">
    <property type="entry name" value="NT_sf"/>
</dbReference>
<dbReference type="EMBL" id="SHMP01000007">
    <property type="protein sequence ID" value="RZV06525.1"/>
    <property type="molecule type" value="Genomic_DNA"/>
</dbReference>
<dbReference type="InterPro" id="IPR041633">
    <property type="entry name" value="Polbeta"/>
</dbReference>
<proteinExistence type="predicted"/>
<organism evidence="2 3">
    <name type="scientific">Natrinema hispanicum</name>
    <dbReference type="NCBI Taxonomy" id="392421"/>
    <lineage>
        <taxon>Archaea</taxon>
        <taxon>Methanobacteriati</taxon>
        <taxon>Methanobacteriota</taxon>
        <taxon>Stenosarchaea group</taxon>
        <taxon>Halobacteria</taxon>
        <taxon>Halobacteriales</taxon>
        <taxon>Natrialbaceae</taxon>
        <taxon>Natrinema</taxon>
    </lineage>
</organism>
<dbReference type="AlphaFoldDB" id="A0A482Y8R4"/>
<evidence type="ECO:0000313" key="2">
    <source>
        <dbReference type="EMBL" id="RZV06525.1"/>
    </source>
</evidence>
<dbReference type="PANTHER" id="PTHR43852">
    <property type="entry name" value="NUCLEOTIDYLTRANSFERASE"/>
    <property type="match status" value="1"/>
</dbReference>
<name>A0A482Y8R4_9EURY</name>
<evidence type="ECO:0000259" key="1">
    <source>
        <dbReference type="Pfam" id="PF18765"/>
    </source>
</evidence>
<evidence type="ECO:0000313" key="3">
    <source>
        <dbReference type="Proteomes" id="UP000291097"/>
    </source>
</evidence>
<dbReference type="PANTHER" id="PTHR43852:SF2">
    <property type="entry name" value="PROTEIN ADENYLYLTRANSFERASE MNTA"/>
    <property type="match status" value="1"/>
</dbReference>
<dbReference type="SUPFAM" id="SSF81301">
    <property type="entry name" value="Nucleotidyltransferase"/>
    <property type="match status" value="1"/>
</dbReference>
<dbReference type="Pfam" id="PF18765">
    <property type="entry name" value="Polbeta"/>
    <property type="match status" value="1"/>
</dbReference>
<sequence>MRSSENTTTGEALLLETLQEVLQEHPVQLAILFGSHATGESHSRSDIDIAVDFDTVRPSDPAYNKVFLGLSVDLGEALETNDVDLVDLQTTSPELAETIFDHGVLLIGDREHVAEIRRQLTATEKQTQSPRERFDAAVARIDRHLGGSAVTATDRETRDRDR</sequence>
<dbReference type="NCBIfam" id="NF047752">
    <property type="entry name" value="MntA_antitoxin"/>
    <property type="match status" value="1"/>
</dbReference>
<comment type="caution">
    <text evidence="2">The sequence shown here is derived from an EMBL/GenBank/DDBJ whole genome shotgun (WGS) entry which is preliminary data.</text>
</comment>
<dbReference type="InterPro" id="IPR052930">
    <property type="entry name" value="TA_antitoxin_MntA"/>
</dbReference>
<protein>
    <submittedName>
        <fullName evidence="2">Putative nucleotidyltransferase</fullName>
    </submittedName>
</protein>
<dbReference type="Gene3D" id="3.30.460.10">
    <property type="entry name" value="Beta Polymerase, domain 2"/>
    <property type="match status" value="1"/>
</dbReference>
<feature type="domain" description="Polymerase beta nucleotidyltransferase" evidence="1">
    <location>
        <begin position="16"/>
        <end position="109"/>
    </location>
</feature>
<dbReference type="OrthoDB" id="25428at2157"/>
<keyword evidence="2" id="KW-0808">Transferase</keyword>
<dbReference type="RefSeq" id="WP_130501452.1">
    <property type="nucleotide sequence ID" value="NZ_SHMP01000007.1"/>
</dbReference>
<dbReference type="CDD" id="cd05403">
    <property type="entry name" value="NT_KNTase_like"/>
    <property type="match status" value="1"/>
</dbReference>